<protein>
    <submittedName>
        <fullName evidence="2">Uncharacterized protein</fullName>
    </submittedName>
</protein>
<name>A0A815D7S5_ADIRI</name>
<comment type="caution">
    <text evidence="2">The sequence shown here is derived from an EMBL/GenBank/DDBJ whole genome shotgun (WGS) entry which is preliminary data.</text>
</comment>
<feature type="transmembrane region" description="Helical" evidence="1">
    <location>
        <begin position="14"/>
        <end position="38"/>
    </location>
</feature>
<dbReference type="SUPFAM" id="SSF103473">
    <property type="entry name" value="MFS general substrate transporter"/>
    <property type="match status" value="1"/>
</dbReference>
<feature type="transmembrane region" description="Helical" evidence="1">
    <location>
        <begin position="131"/>
        <end position="151"/>
    </location>
</feature>
<reference evidence="2" key="1">
    <citation type="submission" date="2021-02" db="EMBL/GenBank/DDBJ databases">
        <authorList>
            <person name="Nowell W R."/>
        </authorList>
    </citation>
    <scope>NUCLEOTIDE SEQUENCE</scope>
</reference>
<proteinExistence type="predicted"/>
<dbReference type="InterPro" id="IPR027197">
    <property type="entry name" value="SLC43A3"/>
</dbReference>
<keyword evidence="3" id="KW-1185">Reference proteome</keyword>
<dbReference type="PANTHER" id="PTHR20765:SF1">
    <property type="entry name" value="EQUILIBRATIVE NUCLEOBASE TRANSPORTER 1"/>
    <property type="match status" value="1"/>
</dbReference>
<gene>
    <name evidence="2" type="ORF">XAT740_LOCUS28502</name>
</gene>
<sequence>MTIVSGYKNSCRRWFGVMWLMLEMNLIAGTIFGFAALFKILPDYGVYNYYCVSTTNITIASSGQENCDAQTRQYQNALTLGIAFFDLPSVIVGTLIDKFGCRFIKLIAIVFHIVGWLALALVKSGTRRDYLLYIHTVFSSIGGIVVLITTYASSEYFSRSRAVVSALFAGATISSTIWFSVFQSRFAKKSVPTLIASARVGLDEFYRFTLPLTQTWLRF</sequence>
<keyword evidence="1" id="KW-1133">Transmembrane helix</keyword>
<dbReference type="InterPro" id="IPR036259">
    <property type="entry name" value="MFS_trans_sf"/>
</dbReference>
<feature type="transmembrane region" description="Helical" evidence="1">
    <location>
        <begin position="77"/>
        <end position="96"/>
    </location>
</feature>
<keyword evidence="1" id="KW-0472">Membrane</keyword>
<dbReference type="Proteomes" id="UP000663828">
    <property type="component" value="Unassembled WGS sequence"/>
</dbReference>
<evidence type="ECO:0000313" key="3">
    <source>
        <dbReference type="Proteomes" id="UP000663828"/>
    </source>
</evidence>
<evidence type="ECO:0000256" key="1">
    <source>
        <dbReference type="SAM" id="Phobius"/>
    </source>
</evidence>
<dbReference type="EMBL" id="CAJNOR010002437">
    <property type="protein sequence ID" value="CAF1294153.1"/>
    <property type="molecule type" value="Genomic_DNA"/>
</dbReference>
<evidence type="ECO:0000313" key="2">
    <source>
        <dbReference type="EMBL" id="CAF1294153.1"/>
    </source>
</evidence>
<feature type="transmembrane region" description="Helical" evidence="1">
    <location>
        <begin position="102"/>
        <end position="122"/>
    </location>
</feature>
<dbReference type="PANTHER" id="PTHR20765">
    <property type="entry name" value="SOLUTE CARRIER FAMILY 43 MEMBER 3-RELATED"/>
    <property type="match status" value="1"/>
</dbReference>
<keyword evidence="1" id="KW-0812">Transmembrane</keyword>
<accession>A0A815D7S5</accession>
<feature type="transmembrane region" description="Helical" evidence="1">
    <location>
        <begin position="163"/>
        <end position="182"/>
    </location>
</feature>
<dbReference type="AlphaFoldDB" id="A0A815D7S5"/>
<organism evidence="2 3">
    <name type="scientific">Adineta ricciae</name>
    <name type="common">Rotifer</name>
    <dbReference type="NCBI Taxonomy" id="249248"/>
    <lineage>
        <taxon>Eukaryota</taxon>
        <taxon>Metazoa</taxon>
        <taxon>Spiralia</taxon>
        <taxon>Gnathifera</taxon>
        <taxon>Rotifera</taxon>
        <taxon>Eurotatoria</taxon>
        <taxon>Bdelloidea</taxon>
        <taxon>Adinetida</taxon>
        <taxon>Adinetidae</taxon>
        <taxon>Adineta</taxon>
    </lineage>
</organism>